<accession>A0A6J4T0J4</accession>
<feature type="non-terminal residue" evidence="2">
    <location>
        <position position="1"/>
    </location>
</feature>
<protein>
    <submittedName>
        <fullName evidence="2">Sulfate permease</fullName>
    </submittedName>
</protein>
<feature type="compositionally biased region" description="Basic residues" evidence="1">
    <location>
        <begin position="106"/>
        <end position="120"/>
    </location>
</feature>
<gene>
    <name evidence="2" type="ORF">AVDCRST_MAG17-1962</name>
</gene>
<sequence>LQAGAPQAVRRRVEGGAPALRVVRRDDRRDPAHGPARGDRHRTRGGLLLHSARPAPCAGARGRDAAGRGAAPVRARRPGLLPQQGERGDDARGDPRRRPGGDRRAGRAPRRPRRARAPHRLPRDGAAARDRLPPRRARPGRDGPIAQTL</sequence>
<dbReference type="AlphaFoldDB" id="A0A6J4T0J4"/>
<evidence type="ECO:0000256" key="1">
    <source>
        <dbReference type="SAM" id="MobiDB-lite"/>
    </source>
</evidence>
<name>A0A6J4T0J4_9ACTN</name>
<dbReference type="EMBL" id="CADCVV010000155">
    <property type="protein sequence ID" value="CAA9510718.1"/>
    <property type="molecule type" value="Genomic_DNA"/>
</dbReference>
<reference evidence="2" key="1">
    <citation type="submission" date="2020-02" db="EMBL/GenBank/DDBJ databases">
        <authorList>
            <person name="Meier V. D."/>
        </authorList>
    </citation>
    <scope>NUCLEOTIDE SEQUENCE</scope>
    <source>
        <strain evidence="2">AVDCRST_MAG17</strain>
    </source>
</reference>
<proteinExistence type="predicted"/>
<feature type="compositionally biased region" description="Basic and acidic residues" evidence="1">
    <location>
        <begin position="86"/>
        <end position="105"/>
    </location>
</feature>
<feature type="non-terminal residue" evidence="2">
    <location>
        <position position="149"/>
    </location>
</feature>
<feature type="compositionally biased region" description="Basic and acidic residues" evidence="1">
    <location>
        <begin position="23"/>
        <end position="38"/>
    </location>
</feature>
<organism evidence="2">
    <name type="scientific">uncultured Solirubrobacterales bacterium</name>
    <dbReference type="NCBI Taxonomy" id="768556"/>
    <lineage>
        <taxon>Bacteria</taxon>
        <taxon>Bacillati</taxon>
        <taxon>Actinomycetota</taxon>
        <taxon>Thermoleophilia</taxon>
        <taxon>Solirubrobacterales</taxon>
        <taxon>environmental samples</taxon>
    </lineage>
</organism>
<evidence type="ECO:0000313" key="2">
    <source>
        <dbReference type="EMBL" id="CAA9510718.1"/>
    </source>
</evidence>
<feature type="region of interest" description="Disordered" evidence="1">
    <location>
        <begin position="1"/>
        <end position="149"/>
    </location>
</feature>
<feature type="compositionally biased region" description="Basic and acidic residues" evidence="1">
    <location>
        <begin position="121"/>
        <end position="133"/>
    </location>
</feature>